<evidence type="ECO:0000256" key="1">
    <source>
        <dbReference type="SAM" id="MobiDB-lite"/>
    </source>
</evidence>
<feature type="non-terminal residue" evidence="2">
    <location>
        <position position="1"/>
    </location>
</feature>
<reference evidence="2 3" key="1">
    <citation type="submission" date="2020-02" db="EMBL/GenBank/DDBJ databases">
        <title>Draft genome sequence of Haematococcus lacustris strain NIES-144.</title>
        <authorList>
            <person name="Morimoto D."/>
            <person name="Nakagawa S."/>
            <person name="Yoshida T."/>
            <person name="Sawayama S."/>
        </authorList>
    </citation>
    <scope>NUCLEOTIDE SEQUENCE [LARGE SCALE GENOMIC DNA]</scope>
    <source>
        <strain evidence="2 3">NIES-144</strain>
    </source>
</reference>
<feature type="compositionally biased region" description="Gly residues" evidence="1">
    <location>
        <begin position="319"/>
        <end position="334"/>
    </location>
</feature>
<proteinExistence type="predicted"/>
<dbReference type="AlphaFoldDB" id="A0A6A0A3N7"/>
<evidence type="ECO:0000313" key="3">
    <source>
        <dbReference type="Proteomes" id="UP000485058"/>
    </source>
</evidence>
<evidence type="ECO:0000313" key="2">
    <source>
        <dbReference type="EMBL" id="GFH26548.1"/>
    </source>
</evidence>
<organism evidence="2 3">
    <name type="scientific">Haematococcus lacustris</name>
    <name type="common">Green alga</name>
    <name type="synonym">Haematococcus pluvialis</name>
    <dbReference type="NCBI Taxonomy" id="44745"/>
    <lineage>
        <taxon>Eukaryota</taxon>
        <taxon>Viridiplantae</taxon>
        <taxon>Chlorophyta</taxon>
        <taxon>core chlorophytes</taxon>
        <taxon>Chlorophyceae</taxon>
        <taxon>CS clade</taxon>
        <taxon>Chlamydomonadales</taxon>
        <taxon>Haematococcaceae</taxon>
        <taxon>Haematococcus</taxon>
    </lineage>
</organism>
<feature type="compositionally biased region" description="Low complexity" evidence="1">
    <location>
        <begin position="20"/>
        <end position="32"/>
    </location>
</feature>
<name>A0A6A0A3N7_HAELA</name>
<dbReference type="EMBL" id="BLLF01003163">
    <property type="protein sequence ID" value="GFH26548.1"/>
    <property type="molecule type" value="Genomic_DNA"/>
</dbReference>
<accession>A0A6A0A3N7</accession>
<feature type="compositionally biased region" description="Polar residues" evidence="1">
    <location>
        <begin position="1"/>
        <end position="16"/>
    </location>
</feature>
<feature type="compositionally biased region" description="Low complexity" evidence="1">
    <location>
        <begin position="280"/>
        <end position="298"/>
    </location>
</feature>
<feature type="compositionally biased region" description="Low complexity" evidence="1">
    <location>
        <begin position="338"/>
        <end position="351"/>
    </location>
</feature>
<keyword evidence="3" id="KW-1185">Reference proteome</keyword>
<gene>
    <name evidence="2" type="ORF">HaLaN_24716</name>
</gene>
<comment type="caution">
    <text evidence="2">The sequence shown here is derived from an EMBL/GenBank/DDBJ whole genome shotgun (WGS) entry which is preliminary data.</text>
</comment>
<feature type="non-terminal residue" evidence="2">
    <location>
        <position position="712"/>
    </location>
</feature>
<feature type="region of interest" description="Disordered" evidence="1">
    <location>
        <begin position="232"/>
        <end position="372"/>
    </location>
</feature>
<protein>
    <submittedName>
        <fullName evidence="2">Uncharacterized protein</fullName>
    </submittedName>
</protein>
<dbReference type="Proteomes" id="UP000485058">
    <property type="component" value="Unassembled WGS sequence"/>
</dbReference>
<feature type="region of interest" description="Disordered" evidence="1">
    <location>
        <begin position="1"/>
        <end position="34"/>
    </location>
</feature>
<sequence length="712" mass="75082">TLPSTQPHTTSTTGRCNIQAPSISTSTASPTPCLTSRYEPALSRARWTVNSDNTHDAMPDPPGSSWVKSMMSMTPCPLLPAQDPSPMELTAEALVAAAKPGADPLPNVVWGAFNANGRCLEDLPKSSIRAFDLEGRAVGTEVSVHVVLVFSPDQPCSKNHGSLKVLYEAQLTQQSKVRWPLRVAHGRPMKLCTWVKNKGLRLTGQYKAHMSEQGGPRLLVLEVQPLEQAAAPTCQTTAGSGGTAGPSSGPKRRRTGAGSGQAEAPAQRQQDLERGPATPPAQTGPAGAGRPSPSAAAPVQFPGAGQPSPAEGMHSAGGATAGGGQGTAEKGGPGPSDAAAGMEGAAYEGDPVVPPPAAGPTHAGLPGSNGQGVIDIIDLTQEEPEVKPEHGEGHQLITSIVSFLHAHLPSTEHQNVAKAHLRMIEWRDSSDGEVHLHALATAHAATQKECVGQEAAHTAWFMWKSMLRLLAGPPASRLTLLWTELARSDLLSRRPVVEVVCGCVDGSVLGIAASLRSGWLLRMSQCMRCCYNHERHCRVHAVRPAMQVDKQLQLSGLQVARALWSAQSSSASGLLPARVSPALQVDRDVPRAPGCPATTNHTALPGKQLMTDHVPALEAVCPAPALQLQTGSHHPVLDLGPSRWGQQTPLSFTSCNAHTTHCKVLRHDPCTLLAPTCRQPARFHGPCKGLPLKHLLLQREVLLLSVDTAKLP</sequence>